<reference evidence="1 2" key="1">
    <citation type="journal article" date="2014" name="Genome Announc.">
        <title>Draft Genome Sequence of the Haloacid-Degrading Burkholderia caribensis Strain MBA4.</title>
        <authorList>
            <person name="Pan Y."/>
            <person name="Kong K.F."/>
            <person name="Tsang J.S."/>
        </authorList>
    </citation>
    <scope>NUCLEOTIDE SEQUENCE [LARGE SCALE GENOMIC DNA]</scope>
    <source>
        <strain evidence="1 2">MBA4</strain>
    </source>
</reference>
<gene>
    <name evidence="1" type="ORF">K788_0005902</name>
</gene>
<organism evidence="1 2">
    <name type="scientific">Paraburkholderia caribensis MBA4</name>
    <dbReference type="NCBI Taxonomy" id="1323664"/>
    <lineage>
        <taxon>Bacteria</taxon>
        <taxon>Pseudomonadati</taxon>
        <taxon>Pseudomonadota</taxon>
        <taxon>Betaproteobacteria</taxon>
        <taxon>Burkholderiales</taxon>
        <taxon>Burkholderiaceae</taxon>
        <taxon>Paraburkholderia</taxon>
    </lineage>
</organism>
<dbReference type="KEGG" id="bcai:K788_0005902"/>
<dbReference type="AlphaFoldDB" id="A0A0P0R4C0"/>
<evidence type="ECO:0000313" key="2">
    <source>
        <dbReference type="Proteomes" id="UP000019146"/>
    </source>
</evidence>
<accession>A0A0P0R4C0</accession>
<evidence type="ECO:0000313" key="1">
    <source>
        <dbReference type="EMBL" id="ALL62844.1"/>
    </source>
</evidence>
<dbReference type="EMBL" id="CP012746">
    <property type="protein sequence ID" value="ALL62844.1"/>
    <property type="molecule type" value="Genomic_DNA"/>
</dbReference>
<proteinExistence type="predicted"/>
<name>A0A0P0R4C0_9BURK</name>
<protein>
    <submittedName>
        <fullName evidence="1">Uncharacterized protein</fullName>
    </submittedName>
</protein>
<sequence>MRHTVARNSLPVANASNERFARVEYPYPVKRQRMVRAAQVANCV</sequence>
<dbReference type="Proteomes" id="UP000019146">
    <property type="component" value="Chromosome 1"/>
</dbReference>